<dbReference type="AlphaFoldDB" id="U1PEX0"/>
<name>U1PEX0_9EURY</name>
<accession>U1PEX0</accession>
<evidence type="ECO:0000313" key="1">
    <source>
        <dbReference type="EMBL" id="ERG90641.1"/>
    </source>
</evidence>
<dbReference type="Proteomes" id="UP000030649">
    <property type="component" value="Unassembled WGS sequence"/>
</dbReference>
<protein>
    <submittedName>
        <fullName evidence="1">Uncharacterized protein</fullName>
    </submittedName>
</protein>
<dbReference type="EMBL" id="KE356560">
    <property type="protein sequence ID" value="ERG90641.1"/>
    <property type="molecule type" value="Genomic_DNA"/>
</dbReference>
<reference evidence="1 2" key="1">
    <citation type="journal article" date="2013" name="PLoS ONE">
        <title>Assembly-driven community genomics of a hypersaline microbial ecosystem.</title>
        <authorList>
            <person name="Podell S."/>
            <person name="Ugalde J.A."/>
            <person name="Narasingarao P."/>
            <person name="Banfield J.F."/>
            <person name="Heidelberg K.B."/>
            <person name="Allen E.E."/>
        </authorList>
    </citation>
    <scope>NUCLEOTIDE SEQUENCE [LARGE SCALE GENOMIC DNA]</scope>
    <source>
        <strain evidence="2">J07HQW1</strain>
    </source>
</reference>
<sequence length="98" mass="10615">MSPRSKSGLRSRQSLLVLHARMFAGCVFAPRLLIFVTELLVEQSGRPFVATIPVKSLGVISYGLVGCPVFDQATVLQSRERSADRALVEGDLRGNLAS</sequence>
<organism evidence="1 2">
    <name type="scientific">Haloquadratum walsbyi J07HQW1</name>
    <dbReference type="NCBI Taxonomy" id="1238424"/>
    <lineage>
        <taxon>Archaea</taxon>
        <taxon>Methanobacteriati</taxon>
        <taxon>Methanobacteriota</taxon>
        <taxon>Stenosarchaea group</taxon>
        <taxon>Halobacteria</taxon>
        <taxon>Halobacteriales</taxon>
        <taxon>Haloferacaceae</taxon>
        <taxon>Haloquadratum</taxon>
    </lineage>
</organism>
<dbReference type="HOGENOM" id="CLU_2327209_0_0_2"/>
<evidence type="ECO:0000313" key="2">
    <source>
        <dbReference type="Proteomes" id="UP000030649"/>
    </source>
</evidence>
<proteinExistence type="predicted"/>
<gene>
    <name evidence="1" type="ORF">J07HQW1_00665</name>
</gene>